<dbReference type="InterPro" id="IPR011016">
    <property type="entry name" value="Znf_RING-CH"/>
</dbReference>
<dbReference type="Proteomes" id="UP001152798">
    <property type="component" value="Chromosome 1"/>
</dbReference>
<feature type="domain" description="RING-CH-type" evidence="10">
    <location>
        <begin position="46"/>
        <end position="107"/>
    </location>
</feature>
<evidence type="ECO:0000256" key="9">
    <source>
        <dbReference type="SAM" id="Phobius"/>
    </source>
</evidence>
<keyword evidence="7" id="KW-0391">Immunity</keyword>
<dbReference type="Gene3D" id="3.30.40.10">
    <property type="entry name" value="Zinc/RING finger domain, C3HC4 (zinc finger)"/>
    <property type="match status" value="1"/>
</dbReference>
<keyword evidence="9" id="KW-0812">Transmembrane</keyword>
<dbReference type="GO" id="GO:0005765">
    <property type="term" value="C:lysosomal membrane"/>
    <property type="evidence" value="ECO:0007669"/>
    <property type="project" value="UniProtKB-SubCell"/>
</dbReference>
<comment type="subcellular location">
    <subcellularLocation>
        <location evidence="1">Endomembrane system</location>
        <topology evidence="1">Multi-pass membrane protein</topology>
    </subcellularLocation>
    <subcellularLocation>
        <location evidence="2">Endosome</location>
    </subcellularLocation>
    <subcellularLocation>
        <location evidence="3">Lysosome membrane</location>
    </subcellularLocation>
</comment>
<dbReference type="GO" id="GO:0005768">
    <property type="term" value="C:endosome"/>
    <property type="evidence" value="ECO:0007669"/>
    <property type="project" value="UniProtKB-SubCell"/>
</dbReference>
<evidence type="ECO:0000256" key="6">
    <source>
        <dbReference type="ARBA" id="ARBA00022833"/>
    </source>
</evidence>
<evidence type="ECO:0000256" key="1">
    <source>
        <dbReference type="ARBA" id="ARBA00004127"/>
    </source>
</evidence>
<keyword evidence="9" id="KW-1133">Transmembrane helix</keyword>
<dbReference type="GO" id="GO:0002376">
    <property type="term" value="P:immune system process"/>
    <property type="evidence" value="ECO:0007669"/>
    <property type="project" value="UniProtKB-KW"/>
</dbReference>
<feature type="region of interest" description="Disordered" evidence="8">
    <location>
        <begin position="364"/>
        <end position="387"/>
    </location>
</feature>
<keyword evidence="5" id="KW-0863">Zinc-finger</keyword>
<dbReference type="OrthoDB" id="264354at2759"/>
<dbReference type="Pfam" id="PF12906">
    <property type="entry name" value="RINGv"/>
    <property type="match status" value="1"/>
</dbReference>
<feature type="compositionally biased region" description="Polar residues" evidence="8">
    <location>
        <begin position="455"/>
        <end position="475"/>
    </location>
</feature>
<dbReference type="PROSITE" id="PS51292">
    <property type="entry name" value="ZF_RING_CH"/>
    <property type="match status" value="1"/>
</dbReference>
<dbReference type="SUPFAM" id="SSF57850">
    <property type="entry name" value="RING/U-box"/>
    <property type="match status" value="1"/>
</dbReference>
<evidence type="ECO:0000313" key="11">
    <source>
        <dbReference type="EMBL" id="CAH1392432.1"/>
    </source>
</evidence>
<dbReference type="GO" id="GO:0008270">
    <property type="term" value="F:zinc ion binding"/>
    <property type="evidence" value="ECO:0007669"/>
    <property type="project" value="UniProtKB-KW"/>
</dbReference>
<evidence type="ECO:0000259" key="10">
    <source>
        <dbReference type="PROSITE" id="PS51292"/>
    </source>
</evidence>
<proteinExistence type="predicted"/>
<reference evidence="11" key="1">
    <citation type="submission" date="2022-01" db="EMBL/GenBank/DDBJ databases">
        <authorList>
            <person name="King R."/>
        </authorList>
    </citation>
    <scope>NUCLEOTIDE SEQUENCE</scope>
</reference>
<feature type="transmembrane region" description="Helical" evidence="9">
    <location>
        <begin position="129"/>
        <end position="151"/>
    </location>
</feature>
<keyword evidence="6" id="KW-0862">Zinc</keyword>
<sequence length="475" mass="53302">MPLQQINVTPIENKETEGSFKEAQMYIRSSKSQEVYGRSESQSSSQTSTSVEICRICHCEGDTEGGLIAPCYCSGSLRYVHQNCLQQWIKSSNIRCCELCKFQFIMHTKTKPFMEWEPLEMTGFERRKLLCAVIFHAIAITCVVWSLYVLINRTAEEIHEGVLEWPFWTKLIVVAIGFTGGVVFMYIQCKAYMQICQRWKAFNRVIYVQNAPEKQPLTLQVPATSEGSTSGCQLPKPRQSMENNGNFKDETSIDLKGVRNLHIFFNDESRVCVQNEDRESEESEGGQDTSWRIKIGKAESVPSQRCNEIESKTQGDTGESEDCCIPSSSKSADVGGGSSLKPNNDSVLKLQIKKAEIVIKFGEAGNGNSEDNRNCSGDRQDRHQDTSVNIKIDDKEREPIVIDVVKKKQPTVTEAAKDPVQIRFDFGNEEEKCTAEADQSDCKLLQVYAAESESDSGSHSPLLSNKHNSSYADNI</sequence>
<feature type="region of interest" description="Disordered" evidence="8">
    <location>
        <begin position="274"/>
        <end position="343"/>
    </location>
</feature>
<feature type="compositionally biased region" description="Basic and acidic residues" evidence="8">
    <location>
        <begin position="370"/>
        <end position="387"/>
    </location>
</feature>
<evidence type="ECO:0000256" key="4">
    <source>
        <dbReference type="ARBA" id="ARBA00022723"/>
    </source>
</evidence>
<feature type="region of interest" description="Disordered" evidence="8">
    <location>
        <begin position="219"/>
        <end position="249"/>
    </location>
</feature>
<dbReference type="SMART" id="SM00744">
    <property type="entry name" value="RINGv"/>
    <property type="match status" value="1"/>
</dbReference>
<dbReference type="AlphaFoldDB" id="A0A9P0H3W7"/>
<protein>
    <recommendedName>
        <fullName evidence="10">RING-CH-type domain-containing protein</fullName>
    </recommendedName>
</protein>
<evidence type="ECO:0000313" key="12">
    <source>
        <dbReference type="Proteomes" id="UP001152798"/>
    </source>
</evidence>
<dbReference type="EMBL" id="OV725077">
    <property type="protein sequence ID" value="CAH1392432.1"/>
    <property type="molecule type" value="Genomic_DNA"/>
</dbReference>
<accession>A0A9P0H3W7</accession>
<evidence type="ECO:0000256" key="8">
    <source>
        <dbReference type="SAM" id="MobiDB-lite"/>
    </source>
</evidence>
<dbReference type="InterPro" id="IPR013083">
    <property type="entry name" value="Znf_RING/FYVE/PHD"/>
</dbReference>
<feature type="transmembrane region" description="Helical" evidence="9">
    <location>
        <begin position="171"/>
        <end position="189"/>
    </location>
</feature>
<keyword evidence="4" id="KW-0479">Metal-binding</keyword>
<gene>
    <name evidence="11" type="ORF">NEZAVI_LOCUS3247</name>
</gene>
<evidence type="ECO:0000256" key="7">
    <source>
        <dbReference type="ARBA" id="ARBA00022859"/>
    </source>
</evidence>
<dbReference type="PANTHER" id="PTHR45981">
    <property type="entry name" value="LD02310P"/>
    <property type="match status" value="1"/>
</dbReference>
<feature type="compositionally biased region" description="Polar residues" evidence="8">
    <location>
        <begin position="219"/>
        <end position="232"/>
    </location>
</feature>
<name>A0A9P0H3W7_NEZVI</name>
<evidence type="ECO:0000256" key="5">
    <source>
        <dbReference type="ARBA" id="ARBA00022771"/>
    </source>
</evidence>
<keyword evidence="9" id="KW-0472">Membrane</keyword>
<evidence type="ECO:0000256" key="3">
    <source>
        <dbReference type="ARBA" id="ARBA00004656"/>
    </source>
</evidence>
<keyword evidence="12" id="KW-1185">Reference proteome</keyword>
<feature type="region of interest" description="Disordered" evidence="8">
    <location>
        <begin position="452"/>
        <end position="475"/>
    </location>
</feature>
<evidence type="ECO:0000256" key="2">
    <source>
        <dbReference type="ARBA" id="ARBA00004177"/>
    </source>
</evidence>
<organism evidence="11 12">
    <name type="scientific">Nezara viridula</name>
    <name type="common">Southern green stink bug</name>
    <name type="synonym">Cimex viridulus</name>
    <dbReference type="NCBI Taxonomy" id="85310"/>
    <lineage>
        <taxon>Eukaryota</taxon>
        <taxon>Metazoa</taxon>
        <taxon>Ecdysozoa</taxon>
        <taxon>Arthropoda</taxon>
        <taxon>Hexapoda</taxon>
        <taxon>Insecta</taxon>
        <taxon>Pterygota</taxon>
        <taxon>Neoptera</taxon>
        <taxon>Paraneoptera</taxon>
        <taxon>Hemiptera</taxon>
        <taxon>Heteroptera</taxon>
        <taxon>Panheteroptera</taxon>
        <taxon>Pentatomomorpha</taxon>
        <taxon>Pentatomoidea</taxon>
        <taxon>Pentatomidae</taxon>
        <taxon>Pentatominae</taxon>
        <taxon>Nezara</taxon>
    </lineage>
</organism>